<comment type="caution">
    <text evidence="4">The sequence shown here is derived from an EMBL/GenBank/DDBJ whole genome shotgun (WGS) entry which is preliminary data.</text>
</comment>
<feature type="domain" description="DHHA1" evidence="3">
    <location>
        <begin position="293"/>
        <end position="377"/>
    </location>
</feature>
<name>A0A3N6MGS9_NATCH</name>
<dbReference type="OrthoDB" id="194842at2157"/>
<dbReference type="PANTHER" id="PTHR47618">
    <property type="entry name" value="BIFUNCTIONAL OLIGORIBONUCLEASE AND PAP PHOSPHATASE NRNA"/>
    <property type="match status" value="1"/>
</dbReference>
<reference evidence="4 5" key="1">
    <citation type="submission" date="2018-10" db="EMBL/GenBank/DDBJ databases">
        <title>Natrarchaeobius chitinivorans gen. nov., sp. nov., and Natrarchaeobius haloalkaliphilus sp. nov., alkaliphilic, chitin-utilizing haloarchaea from hypersaline alkaline lakes.</title>
        <authorList>
            <person name="Sorokin D.Y."/>
            <person name="Elcheninov A.G."/>
            <person name="Kostrikina N.A."/>
            <person name="Bale N.J."/>
            <person name="Sinninghe Damste J.S."/>
            <person name="Khijniak T.V."/>
            <person name="Kublanov I.V."/>
            <person name="Toshchakov S.V."/>
        </authorList>
    </citation>
    <scope>NUCLEOTIDE SEQUENCE [LARGE SCALE GENOMIC DNA]</scope>
    <source>
        <strain evidence="4 5">AArcht7</strain>
    </source>
</reference>
<keyword evidence="5" id="KW-1185">Reference proteome</keyword>
<dbReference type="Pfam" id="PF02272">
    <property type="entry name" value="DHHA1"/>
    <property type="match status" value="1"/>
</dbReference>
<dbReference type="GO" id="GO:0003676">
    <property type="term" value="F:nucleic acid binding"/>
    <property type="evidence" value="ECO:0007669"/>
    <property type="project" value="InterPro"/>
</dbReference>
<dbReference type="InterPro" id="IPR051319">
    <property type="entry name" value="Oligoribo/pAp-PDE_c-di-AMP_PDE"/>
</dbReference>
<sequence length="405" mass="43277">MNGAPPSAARAFRLDERSIEAGTSTIEGGVEALTALDPLILSLLILAVVAALLGGWWVIRWFRRPPGVRLQRVLAAQDEVTVLMHPNPDPDAMSCAMGVAAIADSVDTDATLQFPGEIRHQENRAFRTVLELDLESVESSSDLASEAIVLVDHNTARGFTGAQSVEPIAVVDHHPGNGTGTKFTDVRTEYGAASTIVVEYVEEIGATRASEEDDDERSGLVLTPELATGLLYGIQADTNHLTNGCSRAEFDACAYLFDEIDEDLLERIANPQVSDDVLQIKATAITEKRVEGSFAVCDVGTISNVDAIPQAADELMHLEGVTAVVVYGESDGTIHLSGRSRDDRVHMGETLRHAVSDIPMANAGGHARMGGGQLSVEHMRGIGPSDGIDLAEFEERLFSALAGER</sequence>
<dbReference type="InterPro" id="IPR038763">
    <property type="entry name" value="DHH_sf"/>
</dbReference>
<evidence type="ECO:0000313" key="5">
    <source>
        <dbReference type="Proteomes" id="UP000281431"/>
    </source>
</evidence>
<dbReference type="AlphaFoldDB" id="A0A3N6MGS9"/>
<dbReference type="EMBL" id="REFZ01000001">
    <property type="protein sequence ID" value="RQH03209.1"/>
    <property type="molecule type" value="Genomic_DNA"/>
</dbReference>
<keyword evidence="1" id="KW-0472">Membrane</keyword>
<keyword evidence="1" id="KW-0812">Transmembrane</keyword>
<dbReference type="Proteomes" id="UP000281431">
    <property type="component" value="Unassembled WGS sequence"/>
</dbReference>
<proteinExistence type="predicted"/>
<dbReference type="Gene3D" id="3.90.1640.10">
    <property type="entry name" value="inorganic pyrophosphatase (n-terminal core)"/>
    <property type="match status" value="1"/>
</dbReference>
<evidence type="ECO:0000259" key="3">
    <source>
        <dbReference type="Pfam" id="PF02272"/>
    </source>
</evidence>
<feature type="transmembrane region" description="Helical" evidence="1">
    <location>
        <begin position="39"/>
        <end position="59"/>
    </location>
</feature>
<gene>
    <name evidence="4" type="ORF">EA472_01075</name>
</gene>
<feature type="domain" description="DDH" evidence="2">
    <location>
        <begin position="80"/>
        <end position="234"/>
    </location>
</feature>
<evidence type="ECO:0000259" key="2">
    <source>
        <dbReference type="Pfam" id="PF01368"/>
    </source>
</evidence>
<keyword evidence="1" id="KW-1133">Transmembrane helix</keyword>
<evidence type="ECO:0000313" key="4">
    <source>
        <dbReference type="EMBL" id="RQH03209.1"/>
    </source>
</evidence>
<dbReference type="Pfam" id="PF01368">
    <property type="entry name" value="DHH"/>
    <property type="match status" value="1"/>
</dbReference>
<protein>
    <submittedName>
        <fullName evidence="4">Bifunctional oligoribonuclease/PAP phosphatase NrnA</fullName>
    </submittedName>
</protein>
<dbReference type="InterPro" id="IPR003156">
    <property type="entry name" value="DHHA1_dom"/>
</dbReference>
<dbReference type="PANTHER" id="PTHR47618:SF1">
    <property type="entry name" value="BIFUNCTIONAL OLIGORIBONUCLEASE AND PAP PHOSPHATASE NRNA"/>
    <property type="match status" value="1"/>
</dbReference>
<organism evidence="4 5">
    <name type="scientific">Natrarchaeobius chitinivorans</name>
    <dbReference type="NCBI Taxonomy" id="1679083"/>
    <lineage>
        <taxon>Archaea</taxon>
        <taxon>Methanobacteriati</taxon>
        <taxon>Methanobacteriota</taxon>
        <taxon>Stenosarchaea group</taxon>
        <taxon>Halobacteria</taxon>
        <taxon>Halobacteriales</taxon>
        <taxon>Natrialbaceae</taxon>
        <taxon>Natrarchaeobius</taxon>
    </lineage>
</organism>
<accession>A0A3N6MGS9</accession>
<dbReference type="SUPFAM" id="SSF64182">
    <property type="entry name" value="DHH phosphoesterases"/>
    <property type="match status" value="1"/>
</dbReference>
<evidence type="ECO:0000256" key="1">
    <source>
        <dbReference type="SAM" id="Phobius"/>
    </source>
</evidence>
<dbReference type="InterPro" id="IPR001667">
    <property type="entry name" value="DDH_dom"/>
</dbReference>